<reference evidence="5" key="2">
    <citation type="submission" date="2014-05" db="EMBL/GenBank/DDBJ databases">
        <authorList>
            <person name="Aslett A.Martin."/>
            <person name="De Silva Nishadi"/>
        </authorList>
    </citation>
    <scope>NUCLEOTIDE SEQUENCE</scope>
    <source>
        <strain evidence="5">YM</strain>
    </source>
</reference>
<feature type="compositionally biased region" description="Acidic residues" evidence="2">
    <location>
        <begin position="638"/>
        <end position="651"/>
    </location>
</feature>
<dbReference type="RefSeq" id="XP_022811902.1">
    <property type="nucleotide sequence ID" value="XM_022955652.1"/>
</dbReference>
<dbReference type="VEuPathDB" id="PlasmoDB:Py17XNL_000801634"/>
<dbReference type="VEuPathDB" id="PlasmoDB:PY03815"/>
<dbReference type="VEuPathDB" id="PlasmoDB:PYYM_0806300"/>
<feature type="transmembrane region" description="Helical" evidence="3">
    <location>
        <begin position="283"/>
        <end position="307"/>
    </location>
</feature>
<proteinExistence type="predicted"/>
<dbReference type="GeneID" id="3789347"/>
<reference evidence="7 8" key="1">
    <citation type="journal article" date="2014" name="BMC Biol.">
        <title>A comprehensive evaluation of rodent malaria parasite genomes and gene expression.</title>
        <authorList>
            <person name="Otto T.D."/>
            <person name="Bohme U."/>
            <person name="Jackson A.P."/>
            <person name="Hunt M."/>
            <person name="Franke-Fayard B."/>
            <person name="Hoeijmakers W.A."/>
            <person name="Religa A.A."/>
            <person name="Robertson L."/>
            <person name="Sanders M."/>
            <person name="Ogun S.A."/>
            <person name="Cunningham D."/>
            <person name="Erhart A."/>
            <person name="Billker O."/>
            <person name="Khan S.M."/>
            <person name="Stunnenberg H.G."/>
            <person name="Langhorne J."/>
            <person name="Holder A.A."/>
            <person name="Waters A.P."/>
            <person name="Newbold C.I."/>
            <person name="Pain A."/>
            <person name="Berriman M."/>
            <person name="Janse C.J."/>
        </authorList>
    </citation>
    <scope>NUCLEOTIDE SEQUENCE [LARGE SCALE GENOMIC DNA]</scope>
    <source>
        <strain evidence="6 7">17X</strain>
        <strain evidence="5 8">YM</strain>
    </source>
</reference>
<dbReference type="OMA" id="CVTEDLF"/>
<feature type="compositionally biased region" description="Basic and acidic residues" evidence="2">
    <location>
        <begin position="698"/>
        <end position="707"/>
    </location>
</feature>
<dbReference type="OrthoDB" id="371921at2759"/>
<dbReference type="Proteomes" id="UP000072874">
    <property type="component" value="Chromosome 8"/>
</dbReference>
<accession>A0A078K348</accession>
<protein>
    <submittedName>
        <fullName evidence="6">Uncharacterized protein</fullName>
    </submittedName>
</protein>
<dbReference type="EMBL" id="LK934636">
    <property type="protein sequence ID" value="CDU17428.1"/>
    <property type="molecule type" value="Genomic_DNA"/>
</dbReference>
<feature type="region of interest" description="Disordered" evidence="2">
    <location>
        <begin position="680"/>
        <end position="707"/>
    </location>
</feature>
<evidence type="ECO:0000256" key="3">
    <source>
        <dbReference type="SAM" id="Phobius"/>
    </source>
</evidence>
<organism evidence="6 7">
    <name type="scientific">Plasmodium yoelii</name>
    <dbReference type="NCBI Taxonomy" id="5861"/>
    <lineage>
        <taxon>Eukaryota</taxon>
        <taxon>Sar</taxon>
        <taxon>Alveolata</taxon>
        <taxon>Apicomplexa</taxon>
        <taxon>Aconoidasida</taxon>
        <taxon>Haemosporida</taxon>
        <taxon>Plasmodiidae</taxon>
        <taxon>Plasmodium</taxon>
        <taxon>Plasmodium (Vinckeia)</taxon>
    </lineage>
</organism>
<reference evidence="6" key="4">
    <citation type="submission" date="2019-05" db="EMBL/GenBank/DDBJ databases">
        <authorList>
            <consortium name="Pathogen Informatics"/>
        </authorList>
    </citation>
    <scope>NUCLEOTIDE SEQUENCE</scope>
    <source>
        <strain evidence="6">17X</strain>
    </source>
</reference>
<evidence type="ECO:0000313" key="5">
    <source>
        <dbReference type="EMBL" id="CDU17428.1"/>
    </source>
</evidence>
<evidence type="ECO:0000313" key="6">
    <source>
        <dbReference type="EMBL" id="VTZ77132.1"/>
    </source>
</evidence>
<feature type="transmembrane region" description="Helical" evidence="3">
    <location>
        <begin position="245"/>
        <end position="262"/>
    </location>
</feature>
<keyword evidence="4" id="KW-0732">Signal</keyword>
<evidence type="ECO:0000313" key="7">
    <source>
        <dbReference type="Proteomes" id="UP000072874"/>
    </source>
</evidence>
<evidence type="ECO:0000313" key="8">
    <source>
        <dbReference type="Proteomes" id="UP000072904"/>
    </source>
</evidence>
<dbReference type="Proteomes" id="UP000072904">
    <property type="component" value="Chromosome 8"/>
</dbReference>
<keyword evidence="3" id="KW-0812">Transmembrane</keyword>
<dbReference type="EMBL" id="LM993662">
    <property type="protein sequence ID" value="VTZ77132.1"/>
    <property type="molecule type" value="Genomic_DNA"/>
</dbReference>
<gene>
    <name evidence="6" type="ORF">PY17X_0806400</name>
    <name evidence="5" type="ORF">PYYM_0806300</name>
</gene>
<keyword evidence="3" id="KW-0472">Membrane</keyword>
<feature type="signal peptide" evidence="4">
    <location>
        <begin position="1"/>
        <end position="22"/>
    </location>
</feature>
<reference evidence="6" key="3">
    <citation type="submission" date="2014-05" db="EMBL/GenBank/DDBJ databases">
        <authorList>
            <person name="Aslett M.A."/>
            <person name="De Silva N."/>
        </authorList>
    </citation>
    <scope>NUCLEOTIDE SEQUENCE</scope>
    <source>
        <strain evidence="6">17X</strain>
    </source>
</reference>
<evidence type="ECO:0000256" key="4">
    <source>
        <dbReference type="SAM" id="SignalP"/>
    </source>
</evidence>
<keyword evidence="1" id="KW-0175">Coiled coil</keyword>
<feature type="region of interest" description="Disordered" evidence="2">
    <location>
        <begin position="614"/>
        <end position="651"/>
    </location>
</feature>
<evidence type="ECO:0000256" key="2">
    <source>
        <dbReference type="SAM" id="MobiDB-lite"/>
    </source>
</evidence>
<dbReference type="VEuPathDB" id="PlasmoDB:PY03816"/>
<evidence type="ECO:0000256" key="1">
    <source>
        <dbReference type="SAM" id="Coils"/>
    </source>
</evidence>
<dbReference type="VEuPathDB" id="PlasmoDB:PY17X_0806400"/>
<feature type="transmembrane region" description="Helical" evidence="3">
    <location>
        <begin position="313"/>
        <end position="331"/>
    </location>
</feature>
<dbReference type="VEuPathDB" id="PlasmoDB:PY02793"/>
<name>A0A078K348_PLAYE</name>
<dbReference type="KEGG" id="pyo:PY17X_0806400"/>
<feature type="coiled-coil region" evidence="1">
    <location>
        <begin position="1302"/>
        <end position="1336"/>
    </location>
</feature>
<sequence>MRYSYFIWALLLILSENVSIFALKCYNRNPVRTYIVVNLKGQNNNLVGKLLKNEATQKNRQKELYLKKNKKVMSLLRIKGNKEDDITYEEIEEYLKNEDVNNSDEDDGKKEIMKLINYIPTLKNEEEFFSKYGYKTFNNKRGNKNTIEYYLNEMKILKEKKEKKNYNILNLILSYYLKRPNDENNLPYNKYYQNIQSYYYYINSLISRQGGFLSSFTDRLDKKENIFYRTGLCNFLSFYLKNVNILKYGSFFCLSGVFAFLLKGIIRNIKFEDMFLLQNYFKLIYSIKSLSIYKIGIFSILFNSLFLNKYNQYFSISNDLFGMLFTNYFFYEGINNLTKKKIENFMDKYNCTKEDIFNSLNDLFSQFLNKQIYIEKEMDEKIIYNISSFIKLYKKLFINNIDNIKNITFLVLNKYNVYYTSVDNTNKTNSEVLSRICYIFYIINILLKYNISSLQNFNLINNNEYNIPMFKSNNKLSNYFLLTSIKDHLMINENVINDCILDRMKKNYEKHIYSLIENKNLSTNIFDDIKKLDFLILDKSLINEVNLSIFNKLVNDILEKKNYDTPYFKHNQLASKENGDFSNVKSNIIEDTSSTGQLMGNNEINGDEQYLNNNVIKDDQNSKDDDDDIEKYYSENTNYEEEETEDIEGTDAEIYDDNENIDERMYKYIEDSVDYIVEGNVKKDEQNQETKSSNGKDNNNKSDEGEKKELETMLKKIKDIHSFRKYLSIPKEFVDNQLEKYLFPYMNKEYKIFLNNLIFKNFKNKNENLFFLKNGITLSSECTENIIKNIILDFVIKTKENINIFFKLDNMDKCLKLVLNLFYVYKKLKKKRKYIKTKNMILNLENIFSHNSFKGQTFGKQTISSETTKETTVTDYTDDTSILNKINDTKKNNVNENIEKEDYIDSDISFPNKKDEFLCNENFERNMREEEEGEEILSIDERKRLYEIFVLKYMKNKSERNIFKKVFKLDNVEIDKEVEDNIIKNFLEKVVKSNLENLKKLDSDLGIINNENLFDYKNLNFIDKLEKVKKNNKHDSNVNINKYIIKKDDIFEYIDDESFEEISKKMYINKLLLLKDNLYNNRKDLYLYEIILNINNSEGIHDIYLIDQYEKMINDIIKTNLLNKNYTNIKNMYLKKIINFLNISEQKATDVELRCIYDHIYSIFLSIKENFYIYKTDSDFFNNINEILTIYNNYDLIKKNGEGYLLKFALIETNHNLLQKLIERYVLYVIDIINNENKLTYKENIFKLAKILNVNNTIISDIGAKIYKKYIENQELHAMNNMDVFFNFLFNMDKGKQGEIILDYLRQKVQNHLNSNESYQEKLQKLYDLLNFINNNLKLNKNMFDFYHQNGEIIYEFLISCIEDYLDRKKSTTFISSQSDYMMHFNNFLSKIKMLIKGPEEKSHFTHVLNILKKSIIKKAISFMENFKYDLCVEKLYNFIKLQMIDNTFVLSDIDIEQRKKMINIFSYQNIDDEKKHLYMDILNKALL</sequence>
<feature type="chain" id="PRO_5014502034" evidence="4">
    <location>
        <begin position="23"/>
        <end position="1488"/>
    </location>
</feature>
<keyword evidence="3" id="KW-1133">Transmembrane helix</keyword>